<feature type="domain" description="BTB" evidence="2">
    <location>
        <begin position="77"/>
        <end position="163"/>
    </location>
</feature>
<dbReference type="OrthoDB" id="2746456at2759"/>
<dbReference type="HOGENOM" id="CLU_048296_0_0_1"/>
<feature type="compositionally biased region" description="Basic and acidic residues" evidence="1">
    <location>
        <begin position="7"/>
        <end position="22"/>
    </location>
</feature>
<evidence type="ECO:0000313" key="4">
    <source>
        <dbReference type="Proteomes" id="UP000027222"/>
    </source>
</evidence>
<evidence type="ECO:0000313" key="3">
    <source>
        <dbReference type="EMBL" id="KDR66494.1"/>
    </source>
</evidence>
<dbReference type="InterPro" id="IPR011333">
    <property type="entry name" value="SKP1/BTB/POZ_sf"/>
</dbReference>
<accession>A0A067SFK3</accession>
<organism evidence="3 4">
    <name type="scientific">Galerina marginata (strain CBS 339.88)</name>
    <dbReference type="NCBI Taxonomy" id="685588"/>
    <lineage>
        <taxon>Eukaryota</taxon>
        <taxon>Fungi</taxon>
        <taxon>Dikarya</taxon>
        <taxon>Basidiomycota</taxon>
        <taxon>Agaricomycotina</taxon>
        <taxon>Agaricomycetes</taxon>
        <taxon>Agaricomycetidae</taxon>
        <taxon>Agaricales</taxon>
        <taxon>Agaricineae</taxon>
        <taxon>Strophariaceae</taxon>
        <taxon>Galerina</taxon>
    </lineage>
</organism>
<reference evidence="4" key="1">
    <citation type="journal article" date="2014" name="Proc. Natl. Acad. Sci. U.S.A.">
        <title>Extensive sampling of basidiomycete genomes demonstrates inadequacy of the white-rot/brown-rot paradigm for wood decay fungi.</title>
        <authorList>
            <person name="Riley R."/>
            <person name="Salamov A.A."/>
            <person name="Brown D.W."/>
            <person name="Nagy L.G."/>
            <person name="Floudas D."/>
            <person name="Held B.W."/>
            <person name="Levasseur A."/>
            <person name="Lombard V."/>
            <person name="Morin E."/>
            <person name="Otillar R."/>
            <person name="Lindquist E.A."/>
            <person name="Sun H."/>
            <person name="LaButti K.M."/>
            <person name="Schmutz J."/>
            <person name="Jabbour D."/>
            <person name="Luo H."/>
            <person name="Baker S.E."/>
            <person name="Pisabarro A.G."/>
            <person name="Walton J.D."/>
            <person name="Blanchette R.A."/>
            <person name="Henrissat B."/>
            <person name="Martin F."/>
            <person name="Cullen D."/>
            <person name="Hibbett D.S."/>
            <person name="Grigoriev I.V."/>
        </authorList>
    </citation>
    <scope>NUCLEOTIDE SEQUENCE [LARGE SCALE GENOMIC DNA]</scope>
    <source>
        <strain evidence="4">CBS 339.88</strain>
    </source>
</reference>
<dbReference type="EMBL" id="KL142423">
    <property type="protein sequence ID" value="KDR66494.1"/>
    <property type="molecule type" value="Genomic_DNA"/>
</dbReference>
<protein>
    <recommendedName>
        <fullName evidence="2">BTB domain-containing protein</fullName>
    </recommendedName>
</protein>
<gene>
    <name evidence="3" type="ORF">GALMADRAFT_259312</name>
</gene>
<dbReference type="PROSITE" id="PS50097">
    <property type="entry name" value="BTB"/>
    <property type="match status" value="1"/>
</dbReference>
<dbReference type="Proteomes" id="UP000027222">
    <property type="component" value="Unassembled WGS sequence"/>
</dbReference>
<dbReference type="AlphaFoldDB" id="A0A067SFK3"/>
<feature type="region of interest" description="Disordered" evidence="1">
    <location>
        <begin position="1"/>
        <end position="68"/>
    </location>
</feature>
<proteinExistence type="predicted"/>
<sequence length="311" mass="34868">MAITAVEEVKQEPIKGESRQDGPEAAATISPPTGKEAPQKRKHAEIGGVSEGSDVEAPPSKSQQTYKKDESHWILDGNILFQIGNTRFKLHRSRLTSESNWFQTLVEQRAGRISETPFEYQDEIDKVLNTAETVKGLDLLYLDLDGAPKAKDFAALLTAMQSGIDYVYSPPDFDTMTSIYEASNFFDMGRYLNFCTTFFMEKFPDDWKSIGPNPSPHATQGVRIGSRYTMKGILRHSFYDLARSPPLPYPILEDDRLVPGQATDLGKLRSKELIYLLNVQKQLSLAWDSVRSITENLSDNATCKNHHSCPA</sequence>
<evidence type="ECO:0000259" key="2">
    <source>
        <dbReference type="PROSITE" id="PS50097"/>
    </source>
</evidence>
<evidence type="ECO:0000256" key="1">
    <source>
        <dbReference type="SAM" id="MobiDB-lite"/>
    </source>
</evidence>
<keyword evidence="4" id="KW-1185">Reference proteome</keyword>
<dbReference type="SUPFAM" id="SSF54695">
    <property type="entry name" value="POZ domain"/>
    <property type="match status" value="1"/>
</dbReference>
<name>A0A067SFK3_GALM3</name>
<dbReference type="InterPro" id="IPR000210">
    <property type="entry name" value="BTB/POZ_dom"/>
</dbReference>
<dbReference type="Gene3D" id="3.30.710.10">
    <property type="entry name" value="Potassium Channel Kv1.1, Chain A"/>
    <property type="match status" value="1"/>
</dbReference>